<sequence length="282" mass="32110">MKAAYLAQFRKDLLEKAAGLVPNHGFSNVSLFPLALRAIQETDAYKDRTNTTDIDFANLFPRGFPIALVEHIVESTNKAAHMRLEECFNKDVIIDYIARNGENCQTGQYSTPGVKNVVEEAILTKINALVPYVRHWPEAVALEWKPSNAPFAVKNLAEFVDTTCYYAERMENLGAVIASGNLLLKSRLGYSTHHVPERSEKNDGKYQQETDEERFWRRFVSSIPLSTGPHMGEGLLSFEWYIKRTKVATAFSLAMFSFLGEEKNQYRDTRAILNCITNRLFR</sequence>
<dbReference type="Proteomes" id="UP000031737">
    <property type="component" value="Unassembled WGS sequence"/>
</dbReference>
<dbReference type="OrthoDB" id="619536at2759"/>
<reference evidence="2 3" key="1">
    <citation type="submission" date="2013-07" db="EMBL/GenBank/DDBJ databases">
        <authorList>
            <person name="Stoco P.H."/>
            <person name="Wagner G."/>
            <person name="Gerber A."/>
            <person name="Zaha A."/>
            <person name="Thompson C."/>
            <person name="Bartholomeu D.C."/>
            <person name="Luckemeyer D.D."/>
            <person name="Bahia D."/>
            <person name="Loreto E."/>
            <person name="Prestes E.B."/>
            <person name="Lima F.M."/>
            <person name="Rodrigues-Luiz G."/>
            <person name="Vallejo G.A."/>
            <person name="Filho J.F."/>
            <person name="Monteiro K.M."/>
            <person name="Tyler K.M."/>
            <person name="de Almeida L.G."/>
            <person name="Ortiz M.F."/>
            <person name="Siervo M.A."/>
            <person name="de Moraes M.H."/>
            <person name="Cunha O.L."/>
            <person name="Mendonca-Neto R."/>
            <person name="Silva R."/>
            <person name="Teixeira S.M."/>
            <person name="Murta S.M."/>
            <person name="Sincero T.C."/>
            <person name="Mendes T.A."/>
            <person name="Urmenyi T.P."/>
            <person name="Silva V.G."/>
            <person name="da Rocha W.D."/>
            <person name="Andersson B."/>
            <person name="Romanha A.J."/>
            <person name="Steindel M."/>
            <person name="de Vasconcelos A.T."/>
            <person name="Grisard E.C."/>
        </authorList>
    </citation>
    <scope>NUCLEOTIDE SEQUENCE [LARGE SCALE GENOMIC DNA]</scope>
    <source>
        <strain evidence="2 3">SC58</strain>
    </source>
</reference>
<dbReference type="AlphaFoldDB" id="A0A061IX81"/>
<keyword evidence="1" id="KW-0446">Lipid-binding</keyword>
<dbReference type="VEuPathDB" id="TriTrypDB:TRSC58_05628"/>
<dbReference type="GO" id="GO:0008289">
    <property type="term" value="F:lipid binding"/>
    <property type="evidence" value="ECO:0007669"/>
    <property type="project" value="UniProtKB-UniRule"/>
</dbReference>
<dbReference type="GO" id="GO:0005743">
    <property type="term" value="C:mitochondrial inner membrane"/>
    <property type="evidence" value="ECO:0007669"/>
    <property type="project" value="TreeGrafter"/>
</dbReference>
<comment type="pathway">
    <text evidence="1">Cofactor biosynthesis; ubiquinone biosynthesis.</text>
</comment>
<keyword evidence="3" id="KW-1185">Reference proteome</keyword>
<dbReference type="InterPro" id="IPR012762">
    <property type="entry name" value="Ubiq_biosynth_COQ9"/>
</dbReference>
<evidence type="ECO:0000313" key="2">
    <source>
        <dbReference type="EMBL" id="ESL06695.1"/>
    </source>
</evidence>
<dbReference type="UniPathway" id="UPA00232"/>
<accession>A0A061IX81</accession>
<dbReference type="GO" id="GO:0006744">
    <property type="term" value="P:ubiquinone biosynthetic process"/>
    <property type="evidence" value="ECO:0007669"/>
    <property type="project" value="UniProtKB-UniRule"/>
</dbReference>
<gene>
    <name evidence="2" type="ORF">TRSC58_05628</name>
</gene>
<name>A0A061IX81_TRYRA</name>
<dbReference type="PANTHER" id="PTHR21427">
    <property type="entry name" value="UBIQUINONE BIOSYNTHESIS PROTEIN COQ9, MITOCHONDRIAL"/>
    <property type="match status" value="1"/>
</dbReference>
<comment type="function">
    <text evidence="1">Membrane-associated protein that warps the membrane surface to access and bind aromatic isoprenes with high specificity, including ubiquinone (CoQ) isoprene intermediates and presents them directly to Coq7, therefore facilitating the Coq7-mediated hydroxylase step. Participates in the biosynthesis of coenzyme Q, also named ubiquinone, an essential lipid-soluble electron transporter for aerobic cellular respiration.</text>
</comment>
<comment type="similarity">
    <text evidence="1">Belongs to the COQ9 family.</text>
</comment>
<dbReference type="EMBL" id="AUPL01005628">
    <property type="protein sequence ID" value="ESL06695.1"/>
    <property type="molecule type" value="Genomic_DNA"/>
</dbReference>
<dbReference type="PANTHER" id="PTHR21427:SF19">
    <property type="entry name" value="UBIQUINONE BIOSYNTHESIS PROTEIN COQ9, MITOCHONDRIAL"/>
    <property type="match status" value="1"/>
</dbReference>
<proteinExistence type="inferred from homology"/>
<evidence type="ECO:0000313" key="3">
    <source>
        <dbReference type="Proteomes" id="UP000031737"/>
    </source>
</evidence>
<evidence type="ECO:0000256" key="1">
    <source>
        <dbReference type="RuleBase" id="RU366063"/>
    </source>
</evidence>
<keyword evidence="1" id="KW-0496">Mitochondrion</keyword>
<keyword evidence="1" id="KW-0831">Ubiquinone biosynthesis</keyword>
<protein>
    <recommendedName>
        <fullName evidence="1">Ubiquinone biosynthesis protein</fullName>
    </recommendedName>
</protein>
<comment type="caution">
    <text evidence="2">The sequence shown here is derived from an EMBL/GenBank/DDBJ whole genome shotgun (WGS) entry which is preliminary data.</text>
</comment>
<organism evidence="2 3">
    <name type="scientific">Trypanosoma rangeli SC58</name>
    <dbReference type="NCBI Taxonomy" id="429131"/>
    <lineage>
        <taxon>Eukaryota</taxon>
        <taxon>Discoba</taxon>
        <taxon>Euglenozoa</taxon>
        <taxon>Kinetoplastea</taxon>
        <taxon>Metakinetoplastina</taxon>
        <taxon>Trypanosomatida</taxon>
        <taxon>Trypanosomatidae</taxon>
        <taxon>Trypanosoma</taxon>
        <taxon>Herpetosoma</taxon>
    </lineage>
</organism>
<comment type="subcellular location">
    <subcellularLocation>
        <location evidence="1">Mitochondrion</location>
    </subcellularLocation>
</comment>